<evidence type="ECO:0000313" key="3">
    <source>
        <dbReference type="Proteomes" id="UP000000763"/>
    </source>
</evidence>
<dbReference type="AlphaFoldDB" id="Q0DZ26"/>
<proteinExistence type="predicted"/>
<keyword evidence="1" id="KW-0812">Transmembrane</keyword>
<keyword evidence="1" id="KW-1133">Transmembrane helix</keyword>
<dbReference type="KEGG" id="dosa:Os02g0652100"/>
<feature type="non-terminal residue" evidence="2">
    <location>
        <position position="1"/>
    </location>
</feature>
<evidence type="ECO:0000256" key="1">
    <source>
        <dbReference type="SAM" id="Phobius"/>
    </source>
</evidence>
<dbReference type="Proteomes" id="UP000000763">
    <property type="component" value="Chromosome 2"/>
</dbReference>
<accession>Q0DZ26</accession>
<reference evidence="2 3" key="1">
    <citation type="journal article" date="2005" name="Nature">
        <title>The map-based sequence of the rice genome.</title>
        <authorList>
            <consortium name="International rice genome sequencing project (IRGSP)"/>
            <person name="Matsumoto T."/>
            <person name="Wu J."/>
            <person name="Kanamori H."/>
            <person name="Katayose Y."/>
            <person name="Fujisawa M."/>
            <person name="Namiki N."/>
            <person name="Mizuno H."/>
            <person name="Yamamoto K."/>
            <person name="Antonio B.A."/>
            <person name="Baba T."/>
            <person name="Sakata K."/>
            <person name="Nagamura Y."/>
            <person name="Aoki H."/>
            <person name="Arikawa K."/>
            <person name="Arita K."/>
            <person name="Bito T."/>
            <person name="Chiden Y."/>
            <person name="Fujitsuka N."/>
            <person name="Fukunaka R."/>
            <person name="Hamada M."/>
            <person name="Harada C."/>
            <person name="Hayashi A."/>
            <person name="Hijishita S."/>
            <person name="Honda M."/>
            <person name="Hosokawa S."/>
            <person name="Ichikawa Y."/>
            <person name="Idonuma A."/>
            <person name="Iijima M."/>
            <person name="Ikeda M."/>
            <person name="Ikeno M."/>
            <person name="Ito K."/>
            <person name="Ito S."/>
            <person name="Ito T."/>
            <person name="Ito Y."/>
            <person name="Ito Y."/>
            <person name="Iwabuchi A."/>
            <person name="Kamiya K."/>
            <person name="Karasawa W."/>
            <person name="Kurita K."/>
            <person name="Katagiri S."/>
            <person name="Kikuta A."/>
            <person name="Kobayashi H."/>
            <person name="Kobayashi N."/>
            <person name="Machita K."/>
            <person name="Maehara T."/>
            <person name="Masukawa M."/>
            <person name="Mizubayashi T."/>
            <person name="Mukai Y."/>
            <person name="Nagasaki H."/>
            <person name="Nagata Y."/>
            <person name="Naito S."/>
            <person name="Nakashima M."/>
            <person name="Nakama Y."/>
            <person name="Nakamichi Y."/>
            <person name="Nakamura M."/>
            <person name="Meguro A."/>
            <person name="Negishi M."/>
            <person name="Ohta I."/>
            <person name="Ohta T."/>
            <person name="Okamoto M."/>
            <person name="Ono N."/>
            <person name="Saji S."/>
            <person name="Sakaguchi M."/>
            <person name="Sakai K."/>
            <person name="Shibata M."/>
            <person name="Shimokawa T."/>
            <person name="Song J."/>
            <person name="Takazaki Y."/>
            <person name="Terasawa K."/>
            <person name="Tsugane M."/>
            <person name="Tsuji K."/>
            <person name="Ueda S."/>
            <person name="Waki K."/>
            <person name="Yamagata H."/>
            <person name="Yamamoto M."/>
            <person name="Yamamoto S."/>
            <person name="Yamane H."/>
            <person name="Yoshiki S."/>
            <person name="Yoshihara R."/>
            <person name="Yukawa K."/>
            <person name="Zhong H."/>
            <person name="Yano M."/>
            <person name="Yuan Q."/>
            <person name="Ouyang S."/>
            <person name="Liu J."/>
            <person name="Jones K.M."/>
            <person name="Gansberger K."/>
            <person name="Moffat K."/>
            <person name="Hill J."/>
            <person name="Bera J."/>
            <person name="Fadrosh D."/>
            <person name="Jin S."/>
            <person name="Johri S."/>
            <person name="Kim M."/>
            <person name="Overton L."/>
            <person name="Reardon M."/>
            <person name="Tsitrin T."/>
            <person name="Vuong H."/>
            <person name="Weaver B."/>
            <person name="Ciecko A."/>
            <person name="Tallon L."/>
            <person name="Jackson J."/>
            <person name="Pai G."/>
            <person name="Aken S.V."/>
            <person name="Utterback T."/>
            <person name="Reidmuller S."/>
            <person name="Feldblyum T."/>
            <person name="Hsiao J."/>
            <person name="Zismann V."/>
            <person name="Iobst S."/>
            <person name="de Vazeille A.R."/>
            <person name="Buell C.R."/>
            <person name="Ying K."/>
            <person name="Li Y."/>
            <person name="Lu T."/>
            <person name="Huang Y."/>
            <person name="Zhao Q."/>
            <person name="Feng Q."/>
            <person name="Zhang L."/>
            <person name="Zhu J."/>
            <person name="Weng Q."/>
            <person name="Mu J."/>
            <person name="Lu Y."/>
            <person name="Fan D."/>
            <person name="Liu Y."/>
            <person name="Guan J."/>
            <person name="Zhang Y."/>
            <person name="Yu S."/>
            <person name="Liu X."/>
            <person name="Zhang Y."/>
            <person name="Hong G."/>
            <person name="Han B."/>
            <person name="Choisne N."/>
            <person name="Demange N."/>
            <person name="Orjeda G."/>
            <person name="Samain S."/>
            <person name="Cattolico L."/>
            <person name="Pelletier E."/>
            <person name="Couloux A."/>
            <person name="Segurens B."/>
            <person name="Wincker P."/>
            <person name="D'Hont A."/>
            <person name="Scarpelli C."/>
            <person name="Weissenbach J."/>
            <person name="Salanoubat M."/>
            <person name="Quetier F."/>
            <person name="Yu Y."/>
            <person name="Kim H.R."/>
            <person name="Rambo T."/>
            <person name="Currie J."/>
            <person name="Collura K."/>
            <person name="Luo M."/>
            <person name="Yang T."/>
            <person name="Ammiraju J.S.S."/>
            <person name="Engler F."/>
            <person name="Soderlund C."/>
            <person name="Wing R.A."/>
            <person name="Palmer L.E."/>
            <person name="de la Bastide M."/>
            <person name="Spiegel L."/>
            <person name="Nascimento L."/>
            <person name="Zutavern T."/>
            <person name="O'Shaughnessy A."/>
            <person name="Dike S."/>
            <person name="Dedhia N."/>
            <person name="Preston R."/>
            <person name="Balija V."/>
            <person name="McCombie W.R."/>
            <person name="Chow T."/>
            <person name="Chen H."/>
            <person name="Chung M."/>
            <person name="Chen C."/>
            <person name="Shaw J."/>
            <person name="Wu H."/>
            <person name="Hsiao K."/>
            <person name="Chao Y."/>
            <person name="Chu M."/>
            <person name="Cheng C."/>
            <person name="Hour A."/>
            <person name="Lee P."/>
            <person name="Lin S."/>
            <person name="Lin Y."/>
            <person name="Liou J."/>
            <person name="Liu S."/>
            <person name="Hsing Y."/>
            <person name="Raghuvanshi S."/>
            <person name="Mohanty A."/>
            <person name="Bharti A.K."/>
            <person name="Gaur A."/>
            <person name="Gupta V."/>
            <person name="Kumar D."/>
            <person name="Ravi V."/>
            <person name="Vij S."/>
            <person name="Kapur A."/>
            <person name="Khurana P."/>
            <person name="Khurana P."/>
            <person name="Khurana J.P."/>
            <person name="Tyagi A.K."/>
            <person name="Gaikwad K."/>
            <person name="Singh A."/>
            <person name="Dalal V."/>
            <person name="Srivastava S."/>
            <person name="Dixit A."/>
            <person name="Pal A.K."/>
            <person name="Ghazi I.A."/>
            <person name="Yadav M."/>
            <person name="Pandit A."/>
            <person name="Bhargava A."/>
            <person name="Sureshbabu K."/>
            <person name="Batra K."/>
            <person name="Sharma T.R."/>
            <person name="Mohapatra T."/>
            <person name="Singh N.K."/>
            <person name="Messing J."/>
            <person name="Nelson A.B."/>
            <person name="Fuks G."/>
            <person name="Kavchok S."/>
            <person name="Keizer G."/>
            <person name="Linton E."/>
            <person name="Llaca V."/>
            <person name="Song R."/>
            <person name="Tanyolac B."/>
            <person name="Young S."/>
            <person name="Ho-Il K."/>
            <person name="Hahn J.H."/>
            <person name="Sangsakoo G."/>
            <person name="Vanavichit A."/>
            <person name="de Mattos Luiz.A.T."/>
            <person name="Zimmer P.D."/>
            <person name="Malone G."/>
            <person name="Dellagostin O."/>
            <person name="de Oliveira A.C."/>
            <person name="Bevan M."/>
            <person name="Bancroft I."/>
            <person name="Minx P."/>
            <person name="Cordum H."/>
            <person name="Wilson R."/>
            <person name="Cheng Z."/>
            <person name="Jin W."/>
            <person name="Jiang J."/>
            <person name="Leong S.A."/>
            <person name="Iwama H."/>
            <person name="Gojobori T."/>
            <person name="Itoh T."/>
            <person name="Niimura Y."/>
            <person name="Fujii Y."/>
            <person name="Habara T."/>
            <person name="Sakai H."/>
            <person name="Sato Y."/>
            <person name="Wilson G."/>
            <person name="Kumar K."/>
            <person name="McCouch S."/>
            <person name="Juretic N."/>
            <person name="Hoen D."/>
            <person name="Wright S."/>
            <person name="Bruskiewich R."/>
            <person name="Bureau T."/>
            <person name="Miyao A."/>
            <person name="Hirochika H."/>
            <person name="Nishikawa T."/>
            <person name="Kadowaki K."/>
            <person name="Sugiura M."/>
            <person name="Burr B."/>
            <person name="Sasaki T."/>
        </authorList>
    </citation>
    <scope>NUCLEOTIDE SEQUENCE [LARGE SCALE GENOMIC DNA]</scope>
    <source>
        <strain evidence="3">cv. Nipponbare</strain>
    </source>
</reference>
<gene>
    <name evidence="2" type="ordered locus">Os02g0652100</name>
</gene>
<evidence type="ECO:0000313" key="2">
    <source>
        <dbReference type="EMBL" id="BAF09512.1"/>
    </source>
</evidence>
<keyword evidence="1" id="KW-0472">Membrane</keyword>
<sequence>RVQVEEVRTEGCQEQSPSQELLQVHAQQLPREEAGGAAVDGLPHGDHHLRGPPHALPLRRQLLRRAHQLLQLLLKILALCIFVVDPSINIYTVVYLYVHRLID</sequence>
<protein>
    <submittedName>
        <fullName evidence="2">Os02g0652100 protein</fullName>
    </submittedName>
</protein>
<name>Q0DZ26_ORYSJ</name>
<organism evidence="2 3">
    <name type="scientific">Oryza sativa subsp. japonica</name>
    <name type="common">Rice</name>
    <dbReference type="NCBI Taxonomy" id="39947"/>
    <lineage>
        <taxon>Eukaryota</taxon>
        <taxon>Viridiplantae</taxon>
        <taxon>Streptophyta</taxon>
        <taxon>Embryophyta</taxon>
        <taxon>Tracheophyta</taxon>
        <taxon>Spermatophyta</taxon>
        <taxon>Magnoliopsida</taxon>
        <taxon>Liliopsida</taxon>
        <taxon>Poales</taxon>
        <taxon>Poaceae</taxon>
        <taxon>BOP clade</taxon>
        <taxon>Oryzoideae</taxon>
        <taxon>Oryzeae</taxon>
        <taxon>Oryzinae</taxon>
        <taxon>Oryza</taxon>
        <taxon>Oryza sativa</taxon>
    </lineage>
</organism>
<dbReference type="EMBL" id="AP008208">
    <property type="protein sequence ID" value="BAF09512.1"/>
    <property type="molecule type" value="Genomic_DNA"/>
</dbReference>
<feature type="transmembrane region" description="Helical" evidence="1">
    <location>
        <begin position="72"/>
        <end position="98"/>
    </location>
</feature>
<reference evidence="3" key="2">
    <citation type="journal article" date="2008" name="Nucleic Acids Res.">
        <title>The rice annotation project database (RAP-DB): 2008 update.</title>
        <authorList>
            <consortium name="The rice annotation project (RAP)"/>
        </authorList>
    </citation>
    <scope>GENOME REANNOTATION</scope>
    <source>
        <strain evidence="3">cv. Nipponbare</strain>
    </source>
</reference>